<sequence>MILLVLFLSLLERYRGFSCIEHNATLTFLLQNRELQIETWPSSDGGDESCKSLNGEVIIKVITPGGNFSLSSQYNPFSYQRITFNCSAFTIKNNNCTSVLSYQTRSATLELRSNQLDTALIISEPITVIKTVNLDYLNCWDSYQFTHSYSALEDDYSICLYVTPNFCLFPEAATRAATAGIKIALNGTTTSLPISPKVNPPAGDTGFTIPYSHTKVRSYCYNCSSLTSEADKTKCRSFVVSLLTTTEITNTFTLSMESVEDTNSVVIPISLSLTSSYITAAQYRDCFSSAILSVYNDRVSVTLTIDTSNTRCKQPSGYSVGYTLLKIKSSEGDMLFSRGHELEDFDFDSPYLSWFVCSDDACIDTIGQITPIINNITSTLSIQMYNQFNELLNAVTIPVTKYVVMCWSAISFYIGTSSVRLEFELTAQGNCQEIEDQLSAIPSGQKIPMRVILYKNAYSNVEQRSLTEIATFSRKLTGLNLSEAQSMTCDNWVRKTQGSSCLADLAIARNLIKTNQLVAIGFIADSELLASNYYKDNRVGVYTATGCFLGLALLAGAIAAAVLFLRFKKNPMPADEELKLQQQRREKRKQARAEKRRKAKESQAI</sequence>
<keyword evidence="3" id="KW-0732">Signal</keyword>
<dbReference type="VEuPathDB" id="GiardiaDB:QR46_0705"/>
<feature type="chain" id="PRO_5007800121" evidence="3">
    <location>
        <begin position="17"/>
        <end position="605"/>
    </location>
</feature>
<feature type="region of interest" description="Disordered" evidence="1">
    <location>
        <begin position="578"/>
        <end position="605"/>
    </location>
</feature>
<accession>A0A132NYW2</accession>
<evidence type="ECO:0000313" key="4">
    <source>
        <dbReference type="EMBL" id="KWX15269.1"/>
    </source>
</evidence>
<reference evidence="4 5" key="1">
    <citation type="journal article" date="2015" name="Mol. Biochem. Parasitol.">
        <title>Identification of polymorphic genes for use in assemblage B genotyping assays through comparative genomics of multiple assemblage B Giardia duodenalis isolates.</title>
        <authorList>
            <person name="Wielinga C."/>
            <person name="Thompson R.C."/>
            <person name="Monis P."/>
            <person name="Ryan U."/>
        </authorList>
    </citation>
    <scope>NUCLEOTIDE SEQUENCE [LARGE SCALE GENOMIC DNA]</scope>
    <source>
        <strain evidence="4 5">BAH15c1</strain>
    </source>
</reference>
<protein>
    <submittedName>
        <fullName evidence="4">Uncharacterized protein</fullName>
    </submittedName>
</protein>
<evidence type="ECO:0000256" key="2">
    <source>
        <dbReference type="SAM" id="Phobius"/>
    </source>
</evidence>
<evidence type="ECO:0000256" key="3">
    <source>
        <dbReference type="SAM" id="SignalP"/>
    </source>
</evidence>
<keyword evidence="2" id="KW-1133">Transmembrane helix</keyword>
<evidence type="ECO:0000256" key="1">
    <source>
        <dbReference type="SAM" id="MobiDB-lite"/>
    </source>
</evidence>
<dbReference type="EMBL" id="JXTI01000011">
    <property type="protein sequence ID" value="KWX15269.1"/>
    <property type="molecule type" value="Genomic_DNA"/>
</dbReference>
<name>A0A132NYW2_GIAIN</name>
<organism evidence="4 5">
    <name type="scientific">Giardia duodenalis assemblage B</name>
    <dbReference type="NCBI Taxonomy" id="1394984"/>
    <lineage>
        <taxon>Eukaryota</taxon>
        <taxon>Metamonada</taxon>
        <taxon>Diplomonadida</taxon>
        <taxon>Hexamitidae</taxon>
        <taxon>Giardiinae</taxon>
        <taxon>Giardia</taxon>
    </lineage>
</organism>
<dbReference type="AlphaFoldDB" id="A0A132NYW2"/>
<keyword evidence="2" id="KW-0812">Transmembrane</keyword>
<evidence type="ECO:0000313" key="5">
    <source>
        <dbReference type="Proteomes" id="UP000070089"/>
    </source>
</evidence>
<proteinExistence type="predicted"/>
<feature type="signal peptide" evidence="3">
    <location>
        <begin position="1"/>
        <end position="16"/>
    </location>
</feature>
<dbReference type="OrthoDB" id="10252307at2759"/>
<feature type="compositionally biased region" description="Basic residues" evidence="1">
    <location>
        <begin position="585"/>
        <end position="599"/>
    </location>
</feature>
<feature type="transmembrane region" description="Helical" evidence="2">
    <location>
        <begin position="539"/>
        <end position="565"/>
    </location>
</feature>
<comment type="caution">
    <text evidence="4">The sequence shown here is derived from an EMBL/GenBank/DDBJ whole genome shotgun (WGS) entry which is preliminary data.</text>
</comment>
<dbReference type="Proteomes" id="UP000070089">
    <property type="component" value="Unassembled WGS sequence"/>
</dbReference>
<gene>
    <name evidence="4" type="ORF">QR46_0705</name>
</gene>
<keyword evidence="2" id="KW-0472">Membrane</keyword>